<evidence type="ECO:0000313" key="3">
    <source>
        <dbReference type="EMBL" id="ADN09403.1"/>
    </source>
</evidence>
<organism evidence="3 4">
    <name type="scientific">Sulfurimonas autotrophica (strain ATCC BAA-671 / DSM 16294 / JCM 11897 / OK10)</name>
    <dbReference type="NCBI Taxonomy" id="563040"/>
    <lineage>
        <taxon>Bacteria</taxon>
        <taxon>Pseudomonadati</taxon>
        <taxon>Campylobacterota</taxon>
        <taxon>Epsilonproteobacteria</taxon>
        <taxon>Campylobacterales</taxon>
        <taxon>Sulfurimonadaceae</taxon>
        <taxon>Sulfurimonas</taxon>
    </lineage>
</organism>
<dbReference type="InterPro" id="IPR006311">
    <property type="entry name" value="TAT_signal"/>
</dbReference>
<dbReference type="GO" id="GO:0070221">
    <property type="term" value="P:sulfide oxidation, using sulfide:quinone oxidoreductase"/>
    <property type="evidence" value="ECO:0007669"/>
    <property type="project" value="TreeGrafter"/>
</dbReference>
<protein>
    <submittedName>
        <fullName evidence="3">FAD-dependent pyridine nucleotide-disulfide oxidoreductase</fullName>
    </submittedName>
</protein>
<keyword evidence="4" id="KW-1185">Reference proteome</keyword>
<evidence type="ECO:0000256" key="1">
    <source>
        <dbReference type="SAM" id="SignalP"/>
    </source>
</evidence>
<evidence type="ECO:0000313" key="4">
    <source>
        <dbReference type="Proteomes" id="UP000007803"/>
    </source>
</evidence>
<dbReference type="Pfam" id="PF07992">
    <property type="entry name" value="Pyr_redox_2"/>
    <property type="match status" value="1"/>
</dbReference>
<proteinExistence type="predicted"/>
<keyword evidence="1" id="KW-0732">Signal</keyword>
<dbReference type="PANTHER" id="PTHR10632">
    <property type="entry name" value="SULFIDE:QUINONE OXIDOREDUCTASE"/>
    <property type="match status" value="1"/>
</dbReference>
<dbReference type="KEGG" id="sua:Saut_1356"/>
<gene>
    <name evidence="3" type="ordered locus">Saut_1356</name>
</gene>
<dbReference type="PRINTS" id="PR00368">
    <property type="entry name" value="FADPNR"/>
</dbReference>
<dbReference type="SUPFAM" id="SSF51905">
    <property type="entry name" value="FAD/NAD(P)-binding domain"/>
    <property type="match status" value="2"/>
</dbReference>
<dbReference type="AlphaFoldDB" id="E0UTV9"/>
<reference evidence="4" key="1">
    <citation type="journal article" date="2010" name="Stand. Genomic Sci.">
        <title>Complete genome sequence of Sulfurimonas autotrophica type strain (OK10).</title>
        <authorList>
            <person name="Sikorski J."/>
            <person name="Munk C."/>
            <person name="Lapidus A."/>
            <person name="Djao O."/>
            <person name="Lucas S."/>
            <person name="Glavina Del Rio T."/>
            <person name="Nolan M."/>
            <person name="Tice H."/>
            <person name="Han C."/>
            <person name="Cheng J."/>
            <person name="Tapia R."/>
            <person name="Goodwin L."/>
            <person name="Pitluck S."/>
            <person name="Liolios K."/>
            <person name="Ivanova N."/>
            <person name="Mavromatis K."/>
            <person name="Mikhailova N."/>
            <person name="Pati A."/>
            <person name="Sims D."/>
            <person name="Meincke L."/>
            <person name="Brettin T."/>
            <person name="Detter J."/>
            <person name="Chen A."/>
            <person name="Palaniappan K."/>
            <person name="Land M."/>
            <person name="Hauser L."/>
            <person name="Chang Y."/>
            <person name="Jeffries C."/>
            <person name="Rohde M."/>
            <person name="Lang E."/>
            <person name="Spring S."/>
            <person name="Goker M."/>
            <person name="Woyke T."/>
            <person name="Bristow J."/>
            <person name="Eisen J."/>
            <person name="Markowitz V."/>
            <person name="Hugenholtz P."/>
            <person name="Kyrpides N."/>
            <person name="Klenk H."/>
        </authorList>
    </citation>
    <scope>NUCLEOTIDE SEQUENCE [LARGE SCALE GENOMIC DNA]</scope>
    <source>
        <strain evidence="4">ATCC BAA-671 / DSM 16294 / JCM 11897 / OK10</strain>
    </source>
</reference>
<dbReference type="Proteomes" id="UP000007803">
    <property type="component" value="Chromosome"/>
</dbReference>
<dbReference type="InterPro" id="IPR023753">
    <property type="entry name" value="FAD/NAD-binding_dom"/>
</dbReference>
<feature type="signal peptide" evidence="1">
    <location>
        <begin position="1"/>
        <end position="31"/>
    </location>
</feature>
<dbReference type="EMBL" id="CP002205">
    <property type="protein sequence ID" value="ADN09403.1"/>
    <property type="molecule type" value="Genomic_DNA"/>
</dbReference>
<dbReference type="OrthoDB" id="9802771at2"/>
<dbReference type="PROSITE" id="PS51318">
    <property type="entry name" value="TAT"/>
    <property type="match status" value="1"/>
</dbReference>
<dbReference type="InterPro" id="IPR015904">
    <property type="entry name" value="Sulphide_quinone_reductase"/>
</dbReference>
<dbReference type="STRING" id="563040.Saut_1356"/>
<feature type="domain" description="FAD/NAD(P)-binding" evidence="2">
    <location>
        <begin position="45"/>
        <end position="163"/>
    </location>
</feature>
<feature type="chain" id="PRO_5003141520" evidence="1">
    <location>
        <begin position="32"/>
        <end position="456"/>
    </location>
</feature>
<dbReference type="RefSeq" id="WP_013327156.1">
    <property type="nucleotide sequence ID" value="NC_014506.1"/>
</dbReference>
<name>E0UTV9_SULAO</name>
<dbReference type="InterPro" id="IPR036188">
    <property type="entry name" value="FAD/NAD-bd_sf"/>
</dbReference>
<dbReference type="HOGENOM" id="CLU_030742_2_0_7"/>
<dbReference type="eggNOG" id="COG0446">
    <property type="taxonomic scope" value="Bacteria"/>
</dbReference>
<dbReference type="Gene3D" id="3.50.50.60">
    <property type="entry name" value="FAD/NAD(P)-binding domain"/>
    <property type="match status" value="2"/>
</dbReference>
<sequence length="456" mass="50998">MNTQNKLSRRDAIKAMGTLSASLLLSTSAQATTKLSQPASHKKVKIVIAGGGTAGMIAAARLGRSAPNAHITLIAPNKTHLYQSGQMFVAAGLYIQDDNERKTAELLEDKVEWLKEHIIAFHPKNNSLTTDKSGDISYDYLVVALGVEYNYEAIEGLNKDMIGKDCIASVYANDTLEGSATGGDITDQWFKEIRRHAQKKKTKIICTEPNTPIKGVGTSLDILFLGNDIFRGKGPFSKRNVVKNIEFSFAKPDNTLFPFTKFHTVIEKKIKQEKNITPLYEHQLKAVDAKNKIATFLSNNKKIDIAYDFLHVVPPMRAPKVFRDSPLAFKDGKYQGYMNVDAQTLCHKEYKNVFGLGDILGISLGKTGGSAQEQAIIIQDNLAAAIENKPLPMQYNGYTVSPVKIKFGEVLLAEFNEKKALPTFWIDPYKPRWIWWELNLHVMRKAYFSLMMRGMM</sequence>
<dbReference type="GO" id="GO:0071949">
    <property type="term" value="F:FAD binding"/>
    <property type="evidence" value="ECO:0007669"/>
    <property type="project" value="TreeGrafter"/>
</dbReference>
<dbReference type="PANTHER" id="PTHR10632:SF2">
    <property type="entry name" value="SULFIDE:QUINONE OXIDOREDUCTASE, MITOCHONDRIAL"/>
    <property type="match status" value="1"/>
</dbReference>
<accession>E0UTV9</accession>
<evidence type="ECO:0000259" key="2">
    <source>
        <dbReference type="Pfam" id="PF07992"/>
    </source>
</evidence>
<dbReference type="GO" id="GO:0070224">
    <property type="term" value="F:sulfide:quinone oxidoreductase activity"/>
    <property type="evidence" value="ECO:0007669"/>
    <property type="project" value="TreeGrafter"/>
</dbReference>